<dbReference type="GO" id="GO:0052915">
    <property type="term" value="F:23S rRNA (guanine(2445)-N(2))-methyltransferase activity"/>
    <property type="evidence" value="ECO:0007669"/>
    <property type="project" value="UniProtKB-EC"/>
</dbReference>
<accession>A0ABT1GEG4</accession>
<dbReference type="PANTHER" id="PTHR47313:SF1">
    <property type="entry name" value="RIBOSOMAL RNA LARGE SUBUNIT METHYLTRANSFERASE K_L"/>
    <property type="match status" value="1"/>
</dbReference>
<evidence type="ECO:0000256" key="4">
    <source>
        <dbReference type="ARBA" id="ARBA00022679"/>
    </source>
</evidence>
<protein>
    <recommendedName>
        <fullName evidence="6">Ribosomal RNA large subunit methyltransferase K/L</fullName>
    </recommendedName>
    <domain>
        <recommendedName>
            <fullName evidence="6">23S rRNA m2G2445 methyltransferase</fullName>
            <ecNumber evidence="6">2.1.1.173</ecNumber>
        </recommendedName>
        <alternativeName>
            <fullName evidence="6">rRNA (guanine-N(2)-)-methyltransferase RlmL</fullName>
        </alternativeName>
    </domain>
    <domain>
        <recommendedName>
            <fullName evidence="6">23S rRNA m7G2069 methyltransferase</fullName>
            <ecNumber evidence="6">2.1.1.264</ecNumber>
        </recommendedName>
        <alternativeName>
            <fullName evidence="6">rRNA (guanine-N(7)-)-methyltransferase RlmK</fullName>
        </alternativeName>
    </domain>
</protein>
<dbReference type="CDD" id="cd02440">
    <property type="entry name" value="AdoMet_MTases"/>
    <property type="match status" value="1"/>
</dbReference>
<dbReference type="Gene3D" id="3.40.50.150">
    <property type="entry name" value="Vaccinia Virus protein VP39"/>
    <property type="match status" value="2"/>
</dbReference>
<keyword evidence="2 6" id="KW-0698">rRNA processing</keyword>
<dbReference type="EMBL" id="JALJYF010000003">
    <property type="protein sequence ID" value="MCP1728618.1"/>
    <property type="molecule type" value="Genomic_DNA"/>
</dbReference>
<dbReference type="SMART" id="SM00981">
    <property type="entry name" value="THUMP"/>
    <property type="match status" value="1"/>
</dbReference>
<dbReference type="PROSITE" id="PS00092">
    <property type="entry name" value="N6_MTASE"/>
    <property type="match status" value="1"/>
</dbReference>
<evidence type="ECO:0000259" key="8">
    <source>
        <dbReference type="PROSITE" id="PS51165"/>
    </source>
</evidence>
<comment type="function">
    <text evidence="6">Specifically methylates the guanine in position 2445 (m2G2445) and the guanine in position 2069 (m7G2069) of 23S rRNA.</text>
</comment>
<dbReference type="InterPro" id="IPR002052">
    <property type="entry name" value="DNA_methylase_N6_adenine_CS"/>
</dbReference>
<dbReference type="RefSeq" id="WP_253451194.1">
    <property type="nucleotide sequence ID" value="NZ_JALJYF010000003.1"/>
</dbReference>
<dbReference type="Gene3D" id="3.30.750.80">
    <property type="entry name" value="RNA methyltransferase domain (HRMD) like"/>
    <property type="match status" value="1"/>
</dbReference>
<dbReference type="Pfam" id="PF22020">
    <property type="entry name" value="RlmL_1st"/>
    <property type="match status" value="1"/>
</dbReference>
<comment type="catalytic activity">
    <reaction evidence="6">
        <text>guanosine(2069) in 23S rRNA + S-adenosyl-L-methionine = N(2)-methylguanosine(2069) in 23S rRNA + S-adenosyl-L-homocysteine + H(+)</text>
        <dbReference type="Rhea" id="RHEA:43772"/>
        <dbReference type="Rhea" id="RHEA-COMP:10688"/>
        <dbReference type="Rhea" id="RHEA-COMP:10689"/>
        <dbReference type="ChEBI" id="CHEBI:15378"/>
        <dbReference type="ChEBI" id="CHEBI:57856"/>
        <dbReference type="ChEBI" id="CHEBI:59789"/>
        <dbReference type="ChEBI" id="CHEBI:74269"/>
        <dbReference type="ChEBI" id="CHEBI:74481"/>
        <dbReference type="EC" id="2.1.1.264"/>
    </reaction>
</comment>
<sequence length="691" mass="77253">MRITVLCPPHCGPWLEKELQALGLEIVERGGRRLVAETDLGGVYRACLYSRVAARVLDPLGEGPAHTDEALTKTLAGVDWASQIPEDASIAIDFHGTGSWIRHSRFGRQRVKDGIVDSLAANGRAHPELDPEAPDVLFHVHFDGERISLARDLGGGPLHRRGYRGRQMTAPIKENLAAALLMAAGWPEQDHLVDPFCGSGTLVIEAALMKAGIAPGAYRKRWGFHGWPKHDIELWRSIRQPARKALSELEPPEARLVGYDRDANAVDSARRNAQSAGLDGWLIFAQREAGELRPPPGTERGLVISNPPYGERMEERESLPALFSELGERLRGPMHGWAVSLLTPDIGFCRHTGLDRRKEQRFRNGTIDCRLVSLWAPPPREGRDLENRLEKNLKHLKRWLKRAETDAYRVYDADIPEFALAVDRYGDHAVVQEYAPPKEISVAKAERRLAAGLAAIARALGLPGENVHLKTRRPQKGSQQYGRLGDRGLTLAVHEGPARLEVNLTDYLDTGLFLDHRPVRQWVRERAAGKDMLNLFAYTGTATVQAALGGAKSTTSVDLSRTYLDWARRNLHLNGFDQGDHRLIKADCVQWLATERAQWDLILLDPPTFSNSSNTDTTLDIQRDHQQLIQLSLDRLRPGGLLIFSCNLRNFKMAFEAGEGISIKDMSGPSIPEDFRRNQRIHQCWFIEKTA</sequence>
<dbReference type="InterPro" id="IPR054170">
    <property type="entry name" value="RlmL_1st"/>
</dbReference>
<comment type="subcellular location">
    <subcellularLocation>
        <location evidence="6">Cytoplasm</location>
    </subcellularLocation>
</comment>
<dbReference type="CDD" id="cd11715">
    <property type="entry name" value="THUMP_AdoMetMT"/>
    <property type="match status" value="1"/>
</dbReference>
<gene>
    <name evidence="6" type="primary">rlmL</name>
    <name evidence="9" type="ORF">J2T60_002632</name>
</gene>
<dbReference type="Gene3D" id="3.30.2130.30">
    <property type="match status" value="1"/>
</dbReference>
<dbReference type="NCBIfam" id="NF008748">
    <property type="entry name" value="PRK11783.1"/>
    <property type="match status" value="1"/>
</dbReference>
<evidence type="ECO:0000256" key="7">
    <source>
        <dbReference type="PROSITE-ProRule" id="PRU00529"/>
    </source>
</evidence>
<keyword evidence="7" id="KW-0694">RNA-binding</keyword>
<dbReference type="InterPro" id="IPR019614">
    <property type="entry name" value="SAM-dep_methyl-trfase"/>
</dbReference>
<keyword evidence="10" id="KW-1185">Reference proteome</keyword>
<comment type="caution">
    <text evidence="9">The sequence shown here is derived from an EMBL/GenBank/DDBJ whole genome shotgun (WGS) entry which is preliminary data.</text>
</comment>
<dbReference type="Pfam" id="PF10672">
    <property type="entry name" value="Methyltrans_SAM"/>
    <property type="match status" value="1"/>
</dbReference>
<dbReference type="PIRSF" id="PIRSF037618">
    <property type="entry name" value="RNA_Mtase_bacteria_prd"/>
    <property type="match status" value="1"/>
</dbReference>
<feature type="domain" description="THUMP" evidence="8">
    <location>
        <begin position="42"/>
        <end position="153"/>
    </location>
</feature>
<dbReference type="PROSITE" id="PS01261">
    <property type="entry name" value="UPF0020"/>
    <property type="match status" value="1"/>
</dbReference>
<proteinExistence type="inferred from homology"/>
<dbReference type="InterPro" id="IPR000241">
    <property type="entry name" value="RlmKL-like_Mtase"/>
</dbReference>
<evidence type="ECO:0000256" key="6">
    <source>
        <dbReference type="HAMAP-Rule" id="MF_01858"/>
    </source>
</evidence>
<dbReference type="Proteomes" id="UP001523550">
    <property type="component" value="Unassembled WGS sequence"/>
</dbReference>
<dbReference type="Pfam" id="PF02926">
    <property type="entry name" value="THUMP"/>
    <property type="match status" value="1"/>
</dbReference>
<comment type="catalytic activity">
    <reaction evidence="6">
        <text>guanosine(2445) in 23S rRNA + S-adenosyl-L-methionine = N(2)-methylguanosine(2445) in 23S rRNA + S-adenosyl-L-homocysteine + H(+)</text>
        <dbReference type="Rhea" id="RHEA:42740"/>
        <dbReference type="Rhea" id="RHEA-COMP:10215"/>
        <dbReference type="Rhea" id="RHEA-COMP:10216"/>
        <dbReference type="ChEBI" id="CHEBI:15378"/>
        <dbReference type="ChEBI" id="CHEBI:57856"/>
        <dbReference type="ChEBI" id="CHEBI:59789"/>
        <dbReference type="ChEBI" id="CHEBI:74269"/>
        <dbReference type="ChEBI" id="CHEBI:74481"/>
        <dbReference type="EC" id="2.1.1.173"/>
    </reaction>
</comment>
<dbReference type="InterPro" id="IPR029063">
    <property type="entry name" value="SAM-dependent_MTases_sf"/>
</dbReference>
<dbReference type="EC" id="2.1.1.173" evidence="6"/>
<dbReference type="InterPro" id="IPR053943">
    <property type="entry name" value="RlmKL-like_Mtase_CS"/>
</dbReference>
<dbReference type="Pfam" id="PF01170">
    <property type="entry name" value="UPF0020"/>
    <property type="match status" value="1"/>
</dbReference>
<dbReference type="SUPFAM" id="SSF53335">
    <property type="entry name" value="S-adenosyl-L-methionine-dependent methyltransferases"/>
    <property type="match status" value="2"/>
</dbReference>
<keyword evidence="3 6" id="KW-0489">Methyltransferase</keyword>
<evidence type="ECO:0000256" key="1">
    <source>
        <dbReference type="ARBA" id="ARBA00022490"/>
    </source>
</evidence>
<organism evidence="9 10">
    <name type="scientific">Natronospira proteinivora</name>
    <dbReference type="NCBI Taxonomy" id="1807133"/>
    <lineage>
        <taxon>Bacteria</taxon>
        <taxon>Pseudomonadati</taxon>
        <taxon>Pseudomonadota</taxon>
        <taxon>Gammaproteobacteria</taxon>
        <taxon>Natronospirales</taxon>
        <taxon>Natronospiraceae</taxon>
        <taxon>Natronospira</taxon>
    </lineage>
</organism>
<keyword evidence="1 6" id="KW-0963">Cytoplasm</keyword>
<evidence type="ECO:0000313" key="9">
    <source>
        <dbReference type="EMBL" id="MCP1728618.1"/>
    </source>
</evidence>
<reference evidence="9 10" key="1">
    <citation type="submission" date="2022-03" db="EMBL/GenBank/DDBJ databases">
        <title>Genomic Encyclopedia of Type Strains, Phase III (KMG-III): the genomes of soil and plant-associated and newly described type strains.</title>
        <authorList>
            <person name="Whitman W."/>
        </authorList>
    </citation>
    <scope>NUCLEOTIDE SEQUENCE [LARGE SCALE GENOMIC DNA]</scope>
    <source>
        <strain evidence="9 10">BSker1</strain>
    </source>
</reference>
<dbReference type="HAMAP" id="MF_01858">
    <property type="entry name" value="23SrRNA_methyltr_KL"/>
    <property type="match status" value="1"/>
</dbReference>
<evidence type="ECO:0000256" key="3">
    <source>
        <dbReference type="ARBA" id="ARBA00022603"/>
    </source>
</evidence>
<keyword evidence="4 6" id="KW-0808">Transferase</keyword>
<dbReference type="PANTHER" id="PTHR47313">
    <property type="entry name" value="RIBOSOMAL RNA LARGE SUBUNIT METHYLTRANSFERASE K/L"/>
    <property type="match status" value="1"/>
</dbReference>
<comment type="similarity">
    <text evidence="6">Belongs to the methyltransferase superfamily. RlmKL family.</text>
</comment>
<evidence type="ECO:0000256" key="2">
    <source>
        <dbReference type="ARBA" id="ARBA00022552"/>
    </source>
</evidence>
<keyword evidence="5 6" id="KW-0949">S-adenosyl-L-methionine</keyword>
<dbReference type="InterPro" id="IPR004114">
    <property type="entry name" value="THUMP_dom"/>
</dbReference>
<name>A0ABT1GEG4_9GAMM</name>
<dbReference type="PROSITE" id="PS51165">
    <property type="entry name" value="THUMP"/>
    <property type="match status" value="1"/>
</dbReference>
<dbReference type="EC" id="2.1.1.264" evidence="6"/>
<dbReference type="InterPro" id="IPR017244">
    <property type="entry name" value="23SrRNA_methyltr_KL"/>
</dbReference>
<evidence type="ECO:0000256" key="5">
    <source>
        <dbReference type="ARBA" id="ARBA00022691"/>
    </source>
</evidence>
<evidence type="ECO:0000313" key="10">
    <source>
        <dbReference type="Proteomes" id="UP001523550"/>
    </source>
</evidence>